<comment type="caution">
    <text evidence="1">The sequence shown here is derived from an EMBL/GenBank/DDBJ whole genome shotgun (WGS) entry which is preliminary data.</text>
</comment>
<sequence length="67" mass="7694">MPLLLLALALGVFVYFVWRARTSSLTRDCRWRQNRSEGLWRCAYCGAEQAGEVMPRQCLRGQGDSRS</sequence>
<evidence type="ECO:0000313" key="1">
    <source>
        <dbReference type="EMBL" id="KUJ73774.1"/>
    </source>
</evidence>
<dbReference type="RefSeq" id="WP_068349572.1">
    <property type="nucleotide sequence ID" value="NZ_LQBQ01000037.1"/>
</dbReference>
<organism evidence="1 2">
    <name type="scientific">Ruegeria marisrubri</name>
    <dbReference type="NCBI Taxonomy" id="1685379"/>
    <lineage>
        <taxon>Bacteria</taxon>
        <taxon>Pseudomonadati</taxon>
        <taxon>Pseudomonadota</taxon>
        <taxon>Alphaproteobacteria</taxon>
        <taxon>Rhodobacterales</taxon>
        <taxon>Roseobacteraceae</taxon>
        <taxon>Ruegeria</taxon>
    </lineage>
</organism>
<dbReference type="AlphaFoldDB" id="A0A0X3TDB8"/>
<proteinExistence type="predicted"/>
<dbReference type="Proteomes" id="UP000053791">
    <property type="component" value="Unassembled WGS sequence"/>
</dbReference>
<keyword evidence="2" id="KW-1185">Reference proteome</keyword>
<dbReference type="STRING" id="1685379.AVO45_14400"/>
<accession>A0A0X3TDB8</accession>
<evidence type="ECO:0000313" key="2">
    <source>
        <dbReference type="Proteomes" id="UP000053791"/>
    </source>
</evidence>
<dbReference type="EMBL" id="LQBQ01000037">
    <property type="protein sequence ID" value="KUJ73774.1"/>
    <property type="molecule type" value="Genomic_DNA"/>
</dbReference>
<gene>
    <name evidence="1" type="ORF">AVO45_14400</name>
</gene>
<name>A0A0X3TDB8_9RHOB</name>
<reference evidence="1 2" key="1">
    <citation type="submission" date="2015-12" db="EMBL/GenBank/DDBJ databases">
        <authorList>
            <person name="Shamseldin A."/>
            <person name="Moawad H."/>
            <person name="Abd El-Rahim W.M."/>
            <person name="Sadowsky M.J."/>
        </authorList>
    </citation>
    <scope>NUCLEOTIDE SEQUENCE [LARGE SCALE GENOMIC DNA]</scope>
    <source>
        <strain evidence="1 2">ZGT118</strain>
    </source>
</reference>
<dbReference type="OrthoDB" id="7859107at2"/>
<protein>
    <submittedName>
        <fullName evidence="1">Uncharacterized protein</fullName>
    </submittedName>
</protein>